<dbReference type="eggNOG" id="ENOG5034BGD">
    <property type="taxonomic scope" value="Bacteria"/>
</dbReference>
<accession>N1ZN09</accession>
<dbReference type="Proteomes" id="UP000012589">
    <property type="component" value="Unassembled WGS sequence"/>
</dbReference>
<gene>
    <name evidence="1" type="ORF">C823_06053</name>
</gene>
<dbReference type="HOGENOM" id="CLU_2218471_0_0_9"/>
<dbReference type="PATRIC" id="fig|1235802.3.peg.6393"/>
<keyword evidence="2" id="KW-1185">Reference proteome</keyword>
<dbReference type="InterPro" id="IPR046726">
    <property type="entry name" value="DUF6618"/>
</dbReference>
<comment type="caution">
    <text evidence="1">The sequence shown here is derived from an EMBL/GenBank/DDBJ whole genome shotgun (WGS) entry which is preliminary data.</text>
</comment>
<dbReference type="AlphaFoldDB" id="N1ZN09"/>
<dbReference type="Pfam" id="PF20323">
    <property type="entry name" value="DUF6618"/>
    <property type="match status" value="1"/>
</dbReference>
<proteinExistence type="predicted"/>
<evidence type="ECO:0000313" key="2">
    <source>
        <dbReference type="Proteomes" id="UP000012589"/>
    </source>
</evidence>
<dbReference type="OrthoDB" id="1651171at2"/>
<sequence length="106" mass="12139">MEKIFVCRFLPDKGMAAWQGTICPLRPFEPTDYKVCARDSMFHVITGSYSNGRYLCIPNWNIGIDIVDPDDCFWNYGRLTTAYPDLNRVDVISIVNAIAAIKHYND</sequence>
<reference evidence="1 2" key="1">
    <citation type="journal article" date="2014" name="Genome Announc.">
        <title>Draft genome sequences of the altered schaedler flora, a defined bacterial community from gnotobiotic mice.</title>
        <authorList>
            <person name="Wannemuehler M.J."/>
            <person name="Overstreet A.M."/>
            <person name="Ward D.V."/>
            <person name="Phillips G.J."/>
        </authorList>
    </citation>
    <scope>NUCLEOTIDE SEQUENCE [LARGE SCALE GENOMIC DNA]</scope>
    <source>
        <strain evidence="1 2">ASF492</strain>
    </source>
</reference>
<evidence type="ECO:0000313" key="1">
    <source>
        <dbReference type="EMBL" id="EMZ17286.1"/>
    </source>
</evidence>
<protein>
    <submittedName>
        <fullName evidence="1">Uncharacterized protein</fullName>
    </submittedName>
</protein>
<organism evidence="1 2">
    <name type="scientific">Eubacterium plexicaudatum ASF492</name>
    <dbReference type="NCBI Taxonomy" id="1235802"/>
    <lineage>
        <taxon>Bacteria</taxon>
        <taxon>Bacillati</taxon>
        <taxon>Bacillota</taxon>
        <taxon>Clostridia</taxon>
        <taxon>Eubacteriales</taxon>
        <taxon>Eubacteriaceae</taxon>
        <taxon>Eubacterium</taxon>
    </lineage>
</organism>
<dbReference type="EMBL" id="AQFT01000212">
    <property type="protein sequence ID" value="EMZ17286.1"/>
    <property type="molecule type" value="Genomic_DNA"/>
</dbReference>
<name>N1ZN09_9FIRM</name>